<evidence type="ECO:0000259" key="9">
    <source>
        <dbReference type="PROSITE" id="PS50928"/>
    </source>
</evidence>
<evidence type="ECO:0000256" key="7">
    <source>
        <dbReference type="ARBA" id="ARBA00023136"/>
    </source>
</evidence>
<dbReference type="SUPFAM" id="SSF161098">
    <property type="entry name" value="MetI-like"/>
    <property type="match status" value="1"/>
</dbReference>
<dbReference type="PANTHER" id="PTHR42929">
    <property type="entry name" value="INNER MEMBRANE ABC TRANSPORTER PERMEASE PROTEIN YDCU-RELATED-RELATED"/>
    <property type="match status" value="1"/>
</dbReference>
<evidence type="ECO:0000313" key="10">
    <source>
        <dbReference type="EMBL" id="PXW51913.1"/>
    </source>
</evidence>
<accession>A0A2V3TV67</accession>
<dbReference type="Pfam" id="PF00528">
    <property type="entry name" value="BPD_transp_1"/>
    <property type="match status" value="1"/>
</dbReference>
<evidence type="ECO:0000256" key="2">
    <source>
        <dbReference type="ARBA" id="ARBA00007069"/>
    </source>
</evidence>
<dbReference type="OrthoDB" id="9807047at2"/>
<keyword evidence="3 8" id="KW-0813">Transport</keyword>
<keyword evidence="5 8" id="KW-0812">Transmembrane</keyword>
<dbReference type="EMBL" id="QJJK01000018">
    <property type="protein sequence ID" value="PXW51913.1"/>
    <property type="molecule type" value="Genomic_DNA"/>
</dbReference>
<feature type="transmembrane region" description="Helical" evidence="8">
    <location>
        <begin position="223"/>
        <end position="251"/>
    </location>
</feature>
<evidence type="ECO:0000256" key="8">
    <source>
        <dbReference type="RuleBase" id="RU363032"/>
    </source>
</evidence>
<dbReference type="Gene3D" id="1.10.3720.10">
    <property type="entry name" value="MetI-like"/>
    <property type="match status" value="1"/>
</dbReference>
<dbReference type="InterPro" id="IPR035906">
    <property type="entry name" value="MetI-like_sf"/>
</dbReference>
<feature type="transmembrane region" description="Helical" evidence="8">
    <location>
        <begin position="80"/>
        <end position="99"/>
    </location>
</feature>
<gene>
    <name evidence="10" type="ORF">C7450_11868</name>
</gene>
<keyword evidence="4" id="KW-1003">Cell membrane</keyword>
<evidence type="ECO:0000313" key="11">
    <source>
        <dbReference type="Proteomes" id="UP000248021"/>
    </source>
</evidence>
<feature type="transmembrane region" description="Helical" evidence="8">
    <location>
        <begin position="164"/>
        <end position="184"/>
    </location>
</feature>
<dbReference type="GO" id="GO:0055085">
    <property type="term" value="P:transmembrane transport"/>
    <property type="evidence" value="ECO:0007669"/>
    <property type="project" value="InterPro"/>
</dbReference>
<comment type="caution">
    <text evidence="10">The sequence shown here is derived from an EMBL/GenBank/DDBJ whole genome shotgun (WGS) entry which is preliminary data.</text>
</comment>
<dbReference type="GO" id="GO:0005886">
    <property type="term" value="C:plasma membrane"/>
    <property type="evidence" value="ECO:0007669"/>
    <property type="project" value="UniProtKB-SubCell"/>
</dbReference>
<feature type="transmembrane region" description="Helical" evidence="8">
    <location>
        <begin position="111"/>
        <end position="134"/>
    </location>
</feature>
<evidence type="ECO:0000256" key="3">
    <source>
        <dbReference type="ARBA" id="ARBA00022448"/>
    </source>
</evidence>
<evidence type="ECO:0000256" key="6">
    <source>
        <dbReference type="ARBA" id="ARBA00022989"/>
    </source>
</evidence>
<sequence>MSAVPARGSRRPDLPFAASPAFALASLPVLAFFAVFIGWLAVISLFKPSVFAVYTADFTLENYIKVFTSRIYYTALLRSIWLSALSTVFTVLIAYPIAYHICRWAGRLKGAYIAIVASVFLVTFVIKIYAWQILLERAGLVDRLLQLLGLTQGPTRLIGTETGILIGLVYASLPYMILSLITAVEKVPRDVEHAAAVSGAPPLTVFRTVTLPLTMPGIVTGALFTFALNVAAFIVPALLGGGTITMAGLLIQRVSVGVGTAGGNWPLAAALSVVLLVISALFSLGLVRVFSSRRWRLAA</sequence>
<evidence type="ECO:0000256" key="4">
    <source>
        <dbReference type="ARBA" id="ARBA00022475"/>
    </source>
</evidence>
<evidence type="ECO:0000256" key="5">
    <source>
        <dbReference type="ARBA" id="ARBA00022692"/>
    </source>
</evidence>
<dbReference type="PANTHER" id="PTHR42929:SF1">
    <property type="entry name" value="INNER MEMBRANE ABC TRANSPORTER PERMEASE PROTEIN YDCU-RELATED"/>
    <property type="match status" value="1"/>
</dbReference>
<dbReference type="Proteomes" id="UP000248021">
    <property type="component" value="Unassembled WGS sequence"/>
</dbReference>
<dbReference type="CDD" id="cd06261">
    <property type="entry name" value="TM_PBP2"/>
    <property type="match status" value="1"/>
</dbReference>
<feature type="domain" description="ABC transmembrane type-1" evidence="9">
    <location>
        <begin position="76"/>
        <end position="286"/>
    </location>
</feature>
<name>A0A2V3TV67_9HYPH</name>
<dbReference type="RefSeq" id="WP_110378223.1">
    <property type="nucleotide sequence ID" value="NZ_JAHBRY010000001.1"/>
</dbReference>
<protein>
    <submittedName>
        <fullName evidence="10">Putative spermidine/putrescine transport system permease protein</fullName>
    </submittedName>
</protein>
<keyword evidence="6 8" id="KW-1133">Transmembrane helix</keyword>
<proteinExistence type="inferred from homology"/>
<feature type="transmembrane region" description="Helical" evidence="8">
    <location>
        <begin position="21"/>
        <end position="46"/>
    </location>
</feature>
<reference evidence="10 11" key="1">
    <citation type="submission" date="2018-05" db="EMBL/GenBank/DDBJ databases">
        <title>Genomic Encyclopedia of Type Strains, Phase IV (KMG-IV): sequencing the most valuable type-strain genomes for metagenomic binning, comparative biology and taxonomic classification.</title>
        <authorList>
            <person name="Goeker M."/>
        </authorList>
    </citation>
    <scope>NUCLEOTIDE SEQUENCE [LARGE SCALE GENOMIC DNA]</scope>
    <source>
        <strain evidence="10 11">DSM 6462</strain>
    </source>
</reference>
<evidence type="ECO:0000256" key="1">
    <source>
        <dbReference type="ARBA" id="ARBA00004651"/>
    </source>
</evidence>
<feature type="transmembrane region" description="Helical" evidence="8">
    <location>
        <begin position="263"/>
        <end position="287"/>
    </location>
</feature>
<keyword evidence="11" id="KW-1185">Reference proteome</keyword>
<dbReference type="PROSITE" id="PS50928">
    <property type="entry name" value="ABC_TM1"/>
    <property type="match status" value="1"/>
</dbReference>
<dbReference type="InterPro" id="IPR000515">
    <property type="entry name" value="MetI-like"/>
</dbReference>
<comment type="subcellular location">
    <subcellularLocation>
        <location evidence="1 8">Cell membrane</location>
        <topology evidence="1 8">Multi-pass membrane protein</topology>
    </subcellularLocation>
</comment>
<dbReference type="AlphaFoldDB" id="A0A2V3TV67"/>
<organism evidence="10 11">
    <name type="scientific">Chelatococcus asaccharovorans</name>
    <dbReference type="NCBI Taxonomy" id="28210"/>
    <lineage>
        <taxon>Bacteria</taxon>
        <taxon>Pseudomonadati</taxon>
        <taxon>Pseudomonadota</taxon>
        <taxon>Alphaproteobacteria</taxon>
        <taxon>Hyphomicrobiales</taxon>
        <taxon>Chelatococcaceae</taxon>
        <taxon>Chelatococcus</taxon>
    </lineage>
</organism>
<comment type="similarity">
    <text evidence="2">Belongs to the binding-protein-dependent transport system permease family. CysTW subfamily.</text>
</comment>
<keyword evidence="7 8" id="KW-0472">Membrane</keyword>